<proteinExistence type="predicted"/>
<organism evidence="2 3">
    <name type="scientific">Desulfitobacterium dehalogenans (strain ATCC 51507 / DSM 9161 / JW/IU-DC1)</name>
    <dbReference type="NCBI Taxonomy" id="756499"/>
    <lineage>
        <taxon>Bacteria</taxon>
        <taxon>Bacillati</taxon>
        <taxon>Bacillota</taxon>
        <taxon>Clostridia</taxon>
        <taxon>Eubacteriales</taxon>
        <taxon>Desulfitobacteriaceae</taxon>
        <taxon>Desulfitobacterium</taxon>
    </lineage>
</organism>
<evidence type="ECO:0008006" key="4">
    <source>
        <dbReference type="Google" id="ProtNLM"/>
    </source>
</evidence>
<gene>
    <name evidence="2" type="ordered locus">Desde_2016</name>
</gene>
<evidence type="ECO:0000313" key="3">
    <source>
        <dbReference type="Proteomes" id="UP000006053"/>
    </source>
</evidence>
<dbReference type="InterPro" id="IPR007403">
    <property type="entry name" value="DUF456"/>
</dbReference>
<feature type="transmembrane region" description="Helical" evidence="1">
    <location>
        <begin position="85"/>
        <end position="109"/>
    </location>
</feature>
<protein>
    <recommendedName>
        <fullName evidence="4">DUF456 domain-containing protein</fullName>
    </recommendedName>
</protein>
<dbReference type="AlphaFoldDB" id="I4A8W7"/>
<dbReference type="RefSeq" id="WP_014793889.1">
    <property type="nucleotide sequence ID" value="NC_018017.1"/>
</dbReference>
<dbReference type="PANTHER" id="PTHR39165">
    <property type="entry name" value="IG HYPOTHETICAL 17883"/>
    <property type="match status" value="1"/>
</dbReference>
<dbReference type="EMBL" id="CP003348">
    <property type="protein sequence ID" value="AFM00402.1"/>
    <property type="molecule type" value="Genomic_DNA"/>
</dbReference>
<feature type="transmembrane region" description="Helical" evidence="1">
    <location>
        <begin position="129"/>
        <end position="155"/>
    </location>
</feature>
<evidence type="ECO:0000313" key="2">
    <source>
        <dbReference type="EMBL" id="AFM00402.1"/>
    </source>
</evidence>
<dbReference type="PANTHER" id="PTHR39165:SF1">
    <property type="entry name" value="DUF456 DOMAIN-CONTAINING PROTEIN"/>
    <property type="match status" value="1"/>
</dbReference>
<dbReference type="Proteomes" id="UP000006053">
    <property type="component" value="Chromosome"/>
</dbReference>
<sequence precursor="true">MTTVALIIAILLFILGLLGTVLPILPGAILIYGGMLIYGLMTGFATLDFSFYFIQGLVFAFIFLVDYLATAAGTRRFGGSKQAGWGAAAGMIVGLFFGPLGILVGPFLGAVGAELLRKTEFNQAIRVGFGTLVGLLGGTIIKLGVEILMIIYFFIKI</sequence>
<keyword evidence="1" id="KW-0472">Membrane</keyword>
<reference evidence="2 3" key="2">
    <citation type="journal article" date="2015" name="J. Bacteriol.">
        <title>Genomic, proteomic, and biochemical analysis of the organohalide respiratory pathway in Desulfitobacterium dehalogenans.</title>
        <authorList>
            <person name="Kruse T."/>
            <person name="van de Pas B.A."/>
            <person name="Atteia A."/>
            <person name="Krab K."/>
            <person name="Hagen W.R."/>
            <person name="Goodwin L."/>
            <person name="Chain P."/>
            <person name="Boeren S."/>
            <person name="Maphosa F."/>
            <person name="Schraa G."/>
            <person name="de Vos W.M."/>
            <person name="van der Oost J."/>
            <person name="Smidt H."/>
            <person name="Stams A.J."/>
        </authorList>
    </citation>
    <scope>NUCLEOTIDE SEQUENCE [LARGE SCALE GENOMIC DNA]</scope>
    <source>
        <strain evidence="3">ATCC 51507 / DSM 9161 / JW/IU-DC1</strain>
    </source>
</reference>
<accession>I4A8W7</accession>
<name>I4A8W7_DESDJ</name>
<keyword evidence="3" id="KW-1185">Reference proteome</keyword>
<dbReference type="eggNOG" id="COG2839">
    <property type="taxonomic scope" value="Bacteria"/>
</dbReference>
<keyword evidence="1" id="KW-0812">Transmembrane</keyword>
<dbReference type="OrthoDB" id="9808460at2"/>
<keyword evidence="1" id="KW-1133">Transmembrane helix</keyword>
<feature type="transmembrane region" description="Helical" evidence="1">
    <location>
        <begin position="51"/>
        <end position="73"/>
    </location>
</feature>
<reference evidence="3" key="1">
    <citation type="submission" date="2012-06" db="EMBL/GenBank/DDBJ databases">
        <title>Complete sequence of Desulfitobacterium dehalogenans ATCC 51507.</title>
        <authorList>
            <person name="Lucas S."/>
            <person name="Han J."/>
            <person name="Lapidus A."/>
            <person name="Cheng J.-F."/>
            <person name="Goodwin L."/>
            <person name="Pitluck S."/>
            <person name="Peters L."/>
            <person name="Ovchinnikova G."/>
            <person name="Teshima H."/>
            <person name="Detter J.C."/>
            <person name="Han C."/>
            <person name="Tapia R."/>
            <person name="Land M."/>
            <person name="Hauser L."/>
            <person name="Kyrpides N."/>
            <person name="Ivanova N."/>
            <person name="Pagani I."/>
            <person name="Kruse T."/>
            <person name="de Vos W.M."/>
            <person name="Smidt H."/>
            <person name="Woyke T."/>
        </authorList>
    </citation>
    <scope>NUCLEOTIDE SEQUENCE [LARGE SCALE GENOMIC DNA]</scope>
    <source>
        <strain evidence="3">ATCC 51507 / DSM 9161 / JW/IU-DC1</strain>
    </source>
</reference>
<evidence type="ECO:0000256" key="1">
    <source>
        <dbReference type="SAM" id="Phobius"/>
    </source>
</evidence>
<dbReference type="KEGG" id="ddh:Desde_2016"/>
<dbReference type="HOGENOM" id="CLU_109297_0_1_9"/>
<dbReference type="Pfam" id="PF04306">
    <property type="entry name" value="DUF456"/>
    <property type="match status" value="1"/>
</dbReference>
<dbReference type="STRING" id="756499.Desde_2016"/>